<dbReference type="InterPro" id="IPR012337">
    <property type="entry name" value="RNaseH-like_sf"/>
</dbReference>
<feature type="domain" description="Predicted 3'-5' exonuclease PolB-like" evidence="1">
    <location>
        <begin position="73"/>
        <end position="153"/>
    </location>
</feature>
<dbReference type="SUPFAM" id="SSF53098">
    <property type="entry name" value="Ribonuclease H-like"/>
    <property type="match status" value="1"/>
</dbReference>
<organism evidence="2">
    <name type="scientific">marine sediment metagenome</name>
    <dbReference type="NCBI Taxonomy" id="412755"/>
    <lineage>
        <taxon>unclassified sequences</taxon>
        <taxon>metagenomes</taxon>
        <taxon>ecological metagenomes</taxon>
    </lineage>
</organism>
<dbReference type="Gene3D" id="3.30.420.10">
    <property type="entry name" value="Ribonuclease H-like superfamily/Ribonuclease H"/>
    <property type="match status" value="1"/>
</dbReference>
<dbReference type="InterPro" id="IPR036397">
    <property type="entry name" value="RNaseH_sf"/>
</dbReference>
<evidence type="ECO:0000313" key="2">
    <source>
        <dbReference type="EMBL" id="KKM77189.1"/>
    </source>
</evidence>
<proteinExistence type="predicted"/>
<reference evidence="2" key="1">
    <citation type="journal article" date="2015" name="Nature">
        <title>Complex archaea that bridge the gap between prokaryotes and eukaryotes.</title>
        <authorList>
            <person name="Spang A."/>
            <person name="Saw J.H."/>
            <person name="Jorgensen S.L."/>
            <person name="Zaremba-Niedzwiedzka K."/>
            <person name="Martijn J."/>
            <person name="Lind A.E."/>
            <person name="van Eijk R."/>
            <person name="Schleper C."/>
            <person name="Guy L."/>
            <person name="Ettema T.J."/>
        </authorList>
    </citation>
    <scope>NUCLEOTIDE SEQUENCE</scope>
</reference>
<name>A0A0F9K504_9ZZZZ</name>
<accession>A0A0F9K504</accession>
<evidence type="ECO:0000259" key="1">
    <source>
        <dbReference type="Pfam" id="PF10108"/>
    </source>
</evidence>
<dbReference type="EMBL" id="LAZR01008681">
    <property type="protein sequence ID" value="KKM77189.1"/>
    <property type="molecule type" value="Genomic_DNA"/>
</dbReference>
<gene>
    <name evidence="2" type="ORF">LCGC14_1372520</name>
</gene>
<feature type="non-terminal residue" evidence="2">
    <location>
        <position position="174"/>
    </location>
</feature>
<dbReference type="GO" id="GO:0003676">
    <property type="term" value="F:nucleic acid binding"/>
    <property type="evidence" value="ECO:0007669"/>
    <property type="project" value="InterPro"/>
</dbReference>
<protein>
    <recommendedName>
        <fullName evidence="1">Predicted 3'-5' exonuclease PolB-like domain-containing protein</fullName>
    </recommendedName>
</protein>
<dbReference type="InterPro" id="IPR019288">
    <property type="entry name" value="3'-5'_exonuclease_PolB-like"/>
</dbReference>
<dbReference type="Pfam" id="PF10108">
    <property type="entry name" value="DNA_pol_B_exo2"/>
    <property type="match status" value="1"/>
</dbReference>
<comment type="caution">
    <text evidence="2">The sequence shown here is derived from an EMBL/GenBank/DDBJ whole genome shotgun (WGS) entry which is preliminary data.</text>
</comment>
<dbReference type="AlphaFoldDB" id="A0A0F9K504"/>
<sequence>MSFLTLDIETVPQWRFTEPIVAVDPKWREEFLEECRPPNGKVHATIAAALKSGDAKLACTGMQAALHPSTSHVVSVSWGPSDGETSVWQWDDEMKNGGENDEDFEAALLERTFRAIDAAIYGDRTIVTFSGTSFDLPTLRWRAAILGLDIPRLKWDGPGYGGKPAGLLYPYDIK</sequence>